<dbReference type="Gene3D" id="2.60.40.60">
    <property type="entry name" value="Cadherins"/>
    <property type="match status" value="1"/>
</dbReference>
<feature type="compositionally biased region" description="Polar residues" evidence="5">
    <location>
        <begin position="195"/>
        <end position="219"/>
    </location>
</feature>
<feature type="domain" description="Cadherin" evidence="9">
    <location>
        <begin position="40"/>
        <end position="132"/>
    </location>
</feature>
<feature type="compositionally biased region" description="Polar residues" evidence="5">
    <location>
        <begin position="139"/>
        <end position="149"/>
    </location>
</feature>
<dbReference type="Pfam" id="PF00028">
    <property type="entry name" value="Cadherin"/>
    <property type="match status" value="1"/>
</dbReference>
<feature type="chain" id="PRO_5046453470" evidence="7">
    <location>
        <begin position="21"/>
        <end position="625"/>
    </location>
</feature>
<dbReference type="CDD" id="cd00192">
    <property type="entry name" value="PTKc"/>
    <property type="match status" value="1"/>
</dbReference>
<dbReference type="InterPro" id="IPR020635">
    <property type="entry name" value="Tyr_kinase_cat_dom"/>
</dbReference>
<feature type="signal peptide" evidence="7">
    <location>
        <begin position="1"/>
        <end position="20"/>
    </location>
</feature>
<evidence type="ECO:0000256" key="3">
    <source>
        <dbReference type="PROSITE-ProRule" id="PRU00043"/>
    </source>
</evidence>
<dbReference type="Gene3D" id="1.10.510.10">
    <property type="entry name" value="Transferase(Phosphotransferase) domain 1"/>
    <property type="match status" value="1"/>
</dbReference>
<keyword evidence="4" id="KW-0067">ATP-binding</keyword>
<evidence type="ECO:0000313" key="11">
    <source>
        <dbReference type="RefSeq" id="XP_013780538.1"/>
    </source>
</evidence>
<dbReference type="InterPro" id="IPR001245">
    <property type="entry name" value="Ser-Thr/Tyr_kinase_cat_dom"/>
</dbReference>
<feature type="domain" description="Protein kinase" evidence="8">
    <location>
        <begin position="321"/>
        <end position="604"/>
    </location>
</feature>
<feature type="region of interest" description="Disordered" evidence="5">
    <location>
        <begin position="134"/>
        <end position="236"/>
    </location>
</feature>
<dbReference type="CDD" id="cd11304">
    <property type="entry name" value="Cadherin_repeat"/>
    <property type="match status" value="1"/>
</dbReference>
<keyword evidence="6" id="KW-0472">Membrane</keyword>
<dbReference type="InterPro" id="IPR000719">
    <property type="entry name" value="Prot_kinase_dom"/>
</dbReference>
<dbReference type="SUPFAM" id="SSF56112">
    <property type="entry name" value="Protein kinase-like (PK-like)"/>
    <property type="match status" value="1"/>
</dbReference>
<evidence type="ECO:0000256" key="6">
    <source>
        <dbReference type="SAM" id="Phobius"/>
    </source>
</evidence>
<comment type="catalytic activity">
    <reaction evidence="2">
        <text>L-tyrosyl-[protein] + ATP = O-phospho-L-tyrosyl-[protein] + ADP + H(+)</text>
        <dbReference type="Rhea" id="RHEA:10596"/>
        <dbReference type="Rhea" id="RHEA-COMP:10136"/>
        <dbReference type="Rhea" id="RHEA-COMP:20101"/>
        <dbReference type="ChEBI" id="CHEBI:15378"/>
        <dbReference type="ChEBI" id="CHEBI:30616"/>
        <dbReference type="ChEBI" id="CHEBI:46858"/>
        <dbReference type="ChEBI" id="CHEBI:61978"/>
        <dbReference type="ChEBI" id="CHEBI:456216"/>
        <dbReference type="EC" id="2.7.10.1"/>
    </reaction>
</comment>
<dbReference type="InterPro" id="IPR002126">
    <property type="entry name" value="Cadherin-like_dom"/>
</dbReference>
<protein>
    <submittedName>
        <fullName evidence="11">Proto-oncogene tyrosine-protein kinase receptor Ret-like</fullName>
    </submittedName>
</protein>
<dbReference type="PRINTS" id="PR00109">
    <property type="entry name" value="TYRKINASE"/>
</dbReference>
<feature type="transmembrane region" description="Helical" evidence="6">
    <location>
        <begin position="243"/>
        <end position="264"/>
    </location>
</feature>
<evidence type="ECO:0000259" key="9">
    <source>
        <dbReference type="PROSITE" id="PS50268"/>
    </source>
</evidence>
<dbReference type="SMART" id="SM00219">
    <property type="entry name" value="TyrKc"/>
    <property type="match status" value="1"/>
</dbReference>
<feature type="compositionally biased region" description="Basic and acidic residues" evidence="5">
    <location>
        <begin position="226"/>
        <end position="236"/>
    </location>
</feature>
<dbReference type="Proteomes" id="UP000694941">
    <property type="component" value="Unplaced"/>
</dbReference>
<dbReference type="GeneID" id="106464909"/>
<evidence type="ECO:0000256" key="1">
    <source>
        <dbReference type="ARBA" id="ARBA00004167"/>
    </source>
</evidence>
<keyword evidence="10" id="KW-1185">Reference proteome</keyword>
<dbReference type="InterPro" id="IPR050122">
    <property type="entry name" value="RTK"/>
</dbReference>
<dbReference type="PANTHER" id="PTHR24416">
    <property type="entry name" value="TYROSINE-PROTEIN KINASE RECEPTOR"/>
    <property type="match status" value="1"/>
</dbReference>
<reference evidence="11" key="1">
    <citation type="submission" date="2025-08" db="UniProtKB">
        <authorList>
            <consortium name="RefSeq"/>
        </authorList>
    </citation>
    <scope>IDENTIFICATION</scope>
    <source>
        <tissue evidence="11">Muscle</tissue>
    </source>
</reference>
<evidence type="ECO:0000313" key="10">
    <source>
        <dbReference type="Proteomes" id="UP000694941"/>
    </source>
</evidence>
<dbReference type="PROSITE" id="PS50011">
    <property type="entry name" value="PROTEIN_KINASE_DOM"/>
    <property type="match status" value="1"/>
</dbReference>
<organism evidence="10 11">
    <name type="scientific">Limulus polyphemus</name>
    <name type="common">Atlantic horseshoe crab</name>
    <dbReference type="NCBI Taxonomy" id="6850"/>
    <lineage>
        <taxon>Eukaryota</taxon>
        <taxon>Metazoa</taxon>
        <taxon>Ecdysozoa</taxon>
        <taxon>Arthropoda</taxon>
        <taxon>Chelicerata</taxon>
        <taxon>Merostomata</taxon>
        <taxon>Xiphosura</taxon>
        <taxon>Limulidae</taxon>
        <taxon>Limulus</taxon>
    </lineage>
</organism>
<dbReference type="InterPro" id="IPR011009">
    <property type="entry name" value="Kinase-like_dom_sf"/>
</dbReference>
<sequence>MHYLITVLWLFYAVPFLILGEGFPGQNTPPVFEFKRKWLIPENEAVGTRIVTVRASDDEKDRLEFDIEPAVFLDGSQFFRINKKTGEVFLIKSLEGQVGNDYYLFITANDSHQVAKIEVYVRVLGPGGSPDELTLDVPFSTSKPPSRGSSRVRPFQHYRPNANPPYLPSLPDAPSATPSPNDPPQKFPAGRLYPPNSQTPTTSPDSVFSLSEGSTPTIRTSTSKESSSENGKKGEHDEITTTVLPILAVFGFTPLVAVIFWILYKRCLKPELRKPTKEEKSKLNDLGPYASALYHTRSRKSVSVEMFTSGRQRWEVPRHHLKFIGLLGEGCFGQVWKCEALIKNSRNDEAHIVAVKTLKSHATEKEKEDLLNELEIMKFLDPHPNVVTLLGSCTDREPLLIIMEYIPFGKLQTYLRETRAERIFGNQNRTSKCLTSRDLTSFAYQVAKGMEYLSSKMIIHRDLAARNILVGGNKACKIADFGFARDVIASHIYERRSEGRLPIRWMAPESLFDNIFTTKTDVWSFGILMWEIVTLGSTPYPGMSAQEVMQQVRGGYRLDKPSHCKREMYNAMYYCWSKDPQERPSFTELTVILDRLLIDEHEYIELDRFPEHTYYNITNLSGEKL</sequence>
<dbReference type="PANTHER" id="PTHR24416:SF621">
    <property type="entry name" value="TYROSINE KINASE RECEPTOR CAD96CA"/>
    <property type="match status" value="1"/>
</dbReference>
<dbReference type="InterPro" id="IPR017441">
    <property type="entry name" value="Protein_kinase_ATP_BS"/>
</dbReference>
<keyword evidence="6" id="KW-1133">Transmembrane helix</keyword>
<proteinExistence type="predicted"/>
<accession>A0ABM1BET1</accession>
<comment type="subcellular location">
    <subcellularLocation>
        <location evidence="1">Membrane</location>
        <topology evidence="1">Single-pass membrane protein</topology>
    </subcellularLocation>
</comment>
<dbReference type="InterPro" id="IPR015919">
    <property type="entry name" value="Cadherin-like_sf"/>
</dbReference>
<dbReference type="InterPro" id="IPR008266">
    <property type="entry name" value="Tyr_kinase_AS"/>
</dbReference>
<gene>
    <name evidence="11" type="primary">LOC106464909</name>
</gene>
<feature type="binding site" evidence="4">
    <location>
        <position position="356"/>
    </location>
    <ligand>
        <name>ATP</name>
        <dbReference type="ChEBI" id="CHEBI:30616"/>
    </ligand>
</feature>
<evidence type="ECO:0000256" key="2">
    <source>
        <dbReference type="ARBA" id="ARBA00051243"/>
    </source>
</evidence>
<evidence type="ECO:0000259" key="8">
    <source>
        <dbReference type="PROSITE" id="PS50011"/>
    </source>
</evidence>
<dbReference type="PROSITE" id="PS00109">
    <property type="entry name" value="PROTEIN_KINASE_TYR"/>
    <property type="match status" value="1"/>
</dbReference>
<keyword evidence="7" id="KW-0732">Signal</keyword>
<evidence type="ECO:0000256" key="5">
    <source>
        <dbReference type="SAM" id="MobiDB-lite"/>
    </source>
</evidence>
<dbReference type="PROSITE" id="PS00107">
    <property type="entry name" value="PROTEIN_KINASE_ATP"/>
    <property type="match status" value="1"/>
</dbReference>
<dbReference type="Pfam" id="PF07714">
    <property type="entry name" value="PK_Tyr_Ser-Thr"/>
    <property type="match status" value="1"/>
</dbReference>
<dbReference type="RefSeq" id="XP_013780538.1">
    <property type="nucleotide sequence ID" value="XM_013925084.2"/>
</dbReference>
<dbReference type="SUPFAM" id="SSF49313">
    <property type="entry name" value="Cadherin-like"/>
    <property type="match status" value="1"/>
</dbReference>
<keyword evidence="4" id="KW-0547">Nucleotide-binding</keyword>
<evidence type="ECO:0000256" key="4">
    <source>
        <dbReference type="PROSITE-ProRule" id="PRU10141"/>
    </source>
</evidence>
<keyword evidence="6" id="KW-0812">Transmembrane</keyword>
<evidence type="ECO:0000256" key="7">
    <source>
        <dbReference type="SAM" id="SignalP"/>
    </source>
</evidence>
<dbReference type="PROSITE" id="PS50268">
    <property type="entry name" value="CADHERIN_2"/>
    <property type="match status" value="1"/>
</dbReference>
<dbReference type="Gene3D" id="3.30.200.20">
    <property type="entry name" value="Phosphorylase Kinase, domain 1"/>
    <property type="match status" value="1"/>
</dbReference>
<name>A0ABM1BET1_LIMPO</name>
<keyword evidence="3" id="KW-0106">Calcium</keyword>